<comment type="caution">
    <text evidence="2">The sequence shown here is derived from an EMBL/GenBank/DDBJ whole genome shotgun (WGS) entry which is preliminary data.</text>
</comment>
<evidence type="ECO:0008006" key="4">
    <source>
        <dbReference type="Google" id="ProtNLM"/>
    </source>
</evidence>
<feature type="region of interest" description="Disordered" evidence="1">
    <location>
        <begin position="271"/>
        <end position="332"/>
    </location>
</feature>
<dbReference type="RefSeq" id="WP_133107439.1">
    <property type="nucleotide sequence ID" value="NZ_SMNA01000004.1"/>
</dbReference>
<evidence type="ECO:0000256" key="1">
    <source>
        <dbReference type="SAM" id="MobiDB-lite"/>
    </source>
</evidence>
<evidence type="ECO:0000313" key="3">
    <source>
        <dbReference type="Proteomes" id="UP000504882"/>
    </source>
</evidence>
<sequence length="332" mass="36440">MHPRKNAQPAGGAARRRPDRRIPGRLIGALIGVTALAVAVPGPAMAAGNGSALDEAEHHDPGTYALEITDYSQAIEAIAGQPGVEPVSFTDLIASRSGETTACGDACRAWPEHLDSDDRWYPQGLAGSEESNWSDAPDTEVFVSAWYQRISPDDHAAVDSSLKFISTDDWRYRNVPLRLPVRTDDGWSTESLASHNGGVAWAGSYLYVAATDRIHRFDLRTVMTDDDGYFLVPDRTYVGIDQEPYGEPATVLDLHGLDRDARTRLLGVRRRRGHHHGGGPLAVDRVRGPRRRERHRGLAGQLLDRQGLLDRPGPGCRRARGPLSVQRLRRDA</sequence>
<evidence type="ECO:0000313" key="2">
    <source>
        <dbReference type="EMBL" id="TDE95029.1"/>
    </source>
</evidence>
<proteinExistence type="predicted"/>
<name>A0ABY2E4S0_9MICO</name>
<keyword evidence="3" id="KW-1185">Reference proteome</keyword>
<dbReference type="Proteomes" id="UP000504882">
    <property type="component" value="Unassembled WGS sequence"/>
</dbReference>
<protein>
    <recommendedName>
        <fullName evidence="4">Secreted protein</fullName>
    </recommendedName>
</protein>
<feature type="compositionally biased region" description="Basic residues" evidence="1">
    <location>
        <begin position="288"/>
        <end position="297"/>
    </location>
</feature>
<gene>
    <name evidence="2" type="ORF">EXU48_09690</name>
</gene>
<accession>A0ABY2E4S0</accession>
<dbReference type="EMBL" id="SMNA01000004">
    <property type="protein sequence ID" value="TDE95029.1"/>
    <property type="molecule type" value="Genomic_DNA"/>
</dbReference>
<organism evidence="2 3">
    <name type="scientific">Occultella glacieicola</name>
    <dbReference type="NCBI Taxonomy" id="2518684"/>
    <lineage>
        <taxon>Bacteria</taxon>
        <taxon>Bacillati</taxon>
        <taxon>Actinomycetota</taxon>
        <taxon>Actinomycetes</taxon>
        <taxon>Micrococcales</taxon>
        <taxon>Ruaniaceae</taxon>
        <taxon>Occultella</taxon>
    </lineage>
</organism>
<reference evidence="2 3" key="1">
    <citation type="submission" date="2019-03" db="EMBL/GenBank/DDBJ databases">
        <title>Genomic features of bacteria from cold environments.</title>
        <authorList>
            <person name="Shen L."/>
        </authorList>
    </citation>
    <scope>NUCLEOTIDE SEQUENCE [LARGE SCALE GENOMIC DNA]</scope>
    <source>
        <strain evidence="3">T3246-1</strain>
    </source>
</reference>